<dbReference type="InterPro" id="IPR016192">
    <property type="entry name" value="APOBEC/CMP_deaminase_Zn-bd"/>
</dbReference>
<sequence>MTDFLKEYYDLKDKKFMNMAINESNTSLGGPFGAIIVKDDSVISKGNNMVTVNNDPTAHAEVVAIRNACNNLNTFSLENCTLYTSCEPCPMCLSAIYWARIEKVFYANTRDDAASINFDDKEIYDEIGKEISDRKIKMIHISDTKAYNTFENWKNNCDKVHY</sequence>
<dbReference type="AlphaFoldDB" id="A0A6C0JPX4"/>
<comment type="similarity">
    <text evidence="1">Belongs to the cytidine and deoxycytidylate deaminase family.</text>
</comment>
<dbReference type="GO" id="GO:0047974">
    <property type="term" value="F:guanosine deaminase activity"/>
    <property type="evidence" value="ECO:0007669"/>
    <property type="project" value="TreeGrafter"/>
</dbReference>
<name>A0A6C0JPX4_9ZZZZ</name>
<evidence type="ECO:0000259" key="5">
    <source>
        <dbReference type="PROSITE" id="PS51747"/>
    </source>
</evidence>
<dbReference type="PANTHER" id="PTHR11079">
    <property type="entry name" value="CYTOSINE DEAMINASE FAMILY MEMBER"/>
    <property type="match status" value="1"/>
</dbReference>
<dbReference type="SUPFAM" id="SSF53927">
    <property type="entry name" value="Cytidine deaminase-like"/>
    <property type="match status" value="1"/>
</dbReference>
<organism evidence="6">
    <name type="scientific">viral metagenome</name>
    <dbReference type="NCBI Taxonomy" id="1070528"/>
    <lineage>
        <taxon>unclassified sequences</taxon>
        <taxon>metagenomes</taxon>
        <taxon>organismal metagenomes</taxon>
    </lineage>
</organism>
<dbReference type="PROSITE" id="PS00903">
    <property type="entry name" value="CYT_DCMP_DEAMINASES_1"/>
    <property type="match status" value="1"/>
</dbReference>
<keyword evidence="3" id="KW-0378">Hydrolase</keyword>
<evidence type="ECO:0000313" key="6">
    <source>
        <dbReference type="EMBL" id="QHU07423.1"/>
    </source>
</evidence>
<dbReference type="PROSITE" id="PS51747">
    <property type="entry name" value="CYT_DCMP_DEAMINASES_2"/>
    <property type="match status" value="1"/>
</dbReference>
<proteinExistence type="inferred from homology"/>
<accession>A0A6C0JPX4</accession>
<dbReference type="Pfam" id="PF00383">
    <property type="entry name" value="dCMP_cyt_deam_1"/>
    <property type="match status" value="1"/>
</dbReference>
<evidence type="ECO:0000256" key="3">
    <source>
        <dbReference type="ARBA" id="ARBA00022801"/>
    </source>
</evidence>
<reference evidence="6" key="1">
    <citation type="journal article" date="2020" name="Nature">
        <title>Giant virus diversity and host interactions through global metagenomics.</title>
        <authorList>
            <person name="Schulz F."/>
            <person name="Roux S."/>
            <person name="Paez-Espino D."/>
            <person name="Jungbluth S."/>
            <person name="Walsh D.A."/>
            <person name="Denef V.J."/>
            <person name="McMahon K.D."/>
            <person name="Konstantinidis K.T."/>
            <person name="Eloe-Fadrosh E.A."/>
            <person name="Kyrpides N.C."/>
            <person name="Woyke T."/>
        </authorList>
    </citation>
    <scope>NUCLEOTIDE SEQUENCE</scope>
    <source>
        <strain evidence="6">GVMAG-S-1040241-154</strain>
    </source>
</reference>
<dbReference type="InterPro" id="IPR002125">
    <property type="entry name" value="CMP_dCMP_dom"/>
</dbReference>
<feature type="domain" description="CMP/dCMP-type deaminase" evidence="5">
    <location>
        <begin position="11"/>
        <end position="118"/>
    </location>
</feature>
<dbReference type="FunFam" id="3.40.140.10:FF:000011">
    <property type="entry name" value="tRNA-specific adenosine deaminase"/>
    <property type="match status" value="1"/>
</dbReference>
<dbReference type="EMBL" id="MN740684">
    <property type="protein sequence ID" value="QHU07423.1"/>
    <property type="molecule type" value="Genomic_DNA"/>
</dbReference>
<dbReference type="GO" id="GO:0006152">
    <property type="term" value="P:purine nucleoside catabolic process"/>
    <property type="evidence" value="ECO:0007669"/>
    <property type="project" value="TreeGrafter"/>
</dbReference>
<dbReference type="InterPro" id="IPR016193">
    <property type="entry name" value="Cytidine_deaminase-like"/>
</dbReference>
<evidence type="ECO:0000256" key="2">
    <source>
        <dbReference type="ARBA" id="ARBA00022723"/>
    </source>
</evidence>
<dbReference type="CDD" id="cd01285">
    <property type="entry name" value="nucleoside_deaminase"/>
    <property type="match status" value="1"/>
</dbReference>
<dbReference type="Gene3D" id="3.40.140.10">
    <property type="entry name" value="Cytidine Deaminase, domain 2"/>
    <property type="match status" value="1"/>
</dbReference>
<evidence type="ECO:0000256" key="4">
    <source>
        <dbReference type="ARBA" id="ARBA00022833"/>
    </source>
</evidence>
<keyword evidence="4" id="KW-0862">Zinc</keyword>
<evidence type="ECO:0000256" key="1">
    <source>
        <dbReference type="ARBA" id="ARBA00006576"/>
    </source>
</evidence>
<dbReference type="PANTHER" id="PTHR11079:SF161">
    <property type="entry name" value="CMP_DCMP-TYPE DEAMINASE DOMAIN-CONTAINING PROTEIN"/>
    <property type="match status" value="1"/>
</dbReference>
<protein>
    <recommendedName>
        <fullName evidence="5">CMP/dCMP-type deaminase domain-containing protein</fullName>
    </recommendedName>
</protein>
<dbReference type="GO" id="GO:0008270">
    <property type="term" value="F:zinc ion binding"/>
    <property type="evidence" value="ECO:0007669"/>
    <property type="project" value="InterPro"/>
</dbReference>
<keyword evidence="2" id="KW-0479">Metal-binding</keyword>